<gene>
    <name evidence="4" type="ORF">MERR_LOCUS4224</name>
</gene>
<feature type="region of interest" description="Disordered" evidence="1">
    <location>
        <begin position="319"/>
        <end position="358"/>
    </location>
</feature>
<dbReference type="InterPro" id="IPR040256">
    <property type="entry name" value="At4g02000-like"/>
</dbReference>
<evidence type="ECO:0000259" key="2">
    <source>
        <dbReference type="Pfam" id="PF14111"/>
    </source>
</evidence>
<evidence type="ECO:0000313" key="5">
    <source>
        <dbReference type="Proteomes" id="UP000467841"/>
    </source>
</evidence>
<dbReference type="PANTHER" id="PTHR31286">
    <property type="entry name" value="GLYCINE-RICH CELL WALL STRUCTURAL PROTEIN 1.8-LIKE"/>
    <property type="match status" value="1"/>
</dbReference>
<dbReference type="EMBL" id="CACVBM020000277">
    <property type="protein sequence ID" value="CAA7016989.1"/>
    <property type="molecule type" value="Genomic_DNA"/>
</dbReference>
<feature type="compositionally biased region" description="Acidic residues" evidence="1">
    <location>
        <begin position="319"/>
        <end position="343"/>
    </location>
</feature>
<dbReference type="PANTHER" id="PTHR31286:SF162">
    <property type="entry name" value="DUF4283 DOMAIN-CONTAINING PROTEIN-RELATED"/>
    <property type="match status" value="1"/>
</dbReference>
<protein>
    <recommendedName>
        <fullName evidence="6">DUF4283 domain-containing protein</fullName>
    </recommendedName>
</protein>
<dbReference type="InterPro" id="IPR025558">
    <property type="entry name" value="DUF4283"/>
</dbReference>
<evidence type="ECO:0000259" key="3">
    <source>
        <dbReference type="Pfam" id="PF14392"/>
    </source>
</evidence>
<dbReference type="InterPro" id="IPR025836">
    <property type="entry name" value="Zn_knuckle_CX2CX4HX4C"/>
</dbReference>
<evidence type="ECO:0008006" key="6">
    <source>
        <dbReference type="Google" id="ProtNLM"/>
    </source>
</evidence>
<dbReference type="Pfam" id="PF14111">
    <property type="entry name" value="DUF4283"/>
    <property type="match status" value="1"/>
</dbReference>
<evidence type="ECO:0000313" key="4">
    <source>
        <dbReference type="EMBL" id="CAA7016989.1"/>
    </source>
</evidence>
<sequence>MKKIGDFLAILRLPLFFSTIFISVAVKDIVQQFHGGFVTAISISVVANVDHYDVSRLFISWDLCVYKFTHQDLIFLHQLPHTLSISLFRLYYRKSLCPFLPMANNLRRAIQDLNLRINDAPVALPTEVVSEAARVNQFSLIGRALIPRRQNLRAIVGTLPRNWGLTDLISGRVIERRRFQFVFPTEELMQSVLNRGPWAFNDRILVLKRWKPEMDDSDFNSIPFWVQIRGIPSQFLSRNVIFHIGDSIGHVGTIDFNPEIAAAAEFIRAKILLNVNHPLRFQKNFQFIPGVNTVIRFRYERLRGFCAACGMLTHDTGECEPQEGDDAPPHDNDDDGGSDDNQMDEEHIHIPDPMIQQL</sequence>
<comment type="caution">
    <text evidence="4">The sequence shown here is derived from an EMBL/GenBank/DDBJ whole genome shotgun (WGS) entry which is preliminary data.</text>
</comment>
<feature type="domain" description="Zinc knuckle CX2CX4HX4C" evidence="3">
    <location>
        <begin position="274"/>
        <end position="320"/>
    </location>
</feature>
<proteinExistence type="predicted"/>
<name>A0A6D2HLX3_9BRAS</name>
<evidence type="ECO:0000256" key="1">
    <source>
        <dbReference type="SAM" id="MobiDB-lite"/>
    </source>
</evidence>
<dbReference type="Proteomes" id="UP000467841">
    <property type="component" value="Unassembled WGS sequence"/>
</dbReference>
<dbReference type="AlphaFoldDB" id="A0A6D2HLX3"/>
<accession>A0A6D2HLX3</accession>
<reference evidence="4" key="1">
    <citation type="submission" date="2020-01" db="EMBL/GenBank/DDBJ databases">
        <authorList>
            <person name="Mishra B."/>
        </authorList>
    </citation>
    <scope>NUCLEOTIDE SEQUENCE [LARGE SCALE GENOMIC DNA]</scope>
</reference>
<feature type="domain" description="DUF4283" evidence="2">
    <location>
        <begin position="135"/>
        <end position="214"/>
    </location>
</feature>
<keyword evidence="5" id="KW-1185">Reference proteome</keyword>
<organism evidence="4 5">
    <name type="scientific">Microthlaspi erraticum</name>
    <dbReference type="NCBI Taxonomy" id="1685480"/>
    <lineage>
        <taxon>Eukaryota</taxon>
        <taxon>Viridiplantae</taxon>
        <taxon>Streptophyta</taxon>
        <taxon>Embryophyta</taxon>
        <taxon>Tracheophyta</taxon>
        <taxon>Spermatophyta</taxon>
        <taxon>Magnoliopsida</taxon>
        <taxon>eudicotyledons</taxon>
        <taxon>Gunneridae</taxon>
        <taxon>Pentapetalae</taxon>
        <taxon>rosids</taxon>
        <taxon>malvids</taxon>
        <taxon>Brassicales</taxon>
        <taxon>Brassicaceae</taxon>
        <taxon>Coluteocarpeae</taxon>
        <taxon>Microthlaspi</taxon>
    </lineage>
</organism>
<dbReference type="OrthoDB" id="1097630at2759"/>
<dbReference type="Pfam" id="PF14392">
    <property type="entry name" value="zf-CCHC_4"/>
    <property type="match status" value="1"/>
</dbReference>